<sequence length="103" mass="12596">MVLATFRLCSFKRKTKPHKLRTMLSELPTHTIVTSYARLMYNLIDTDEDVEILSENDIIDNWLNPEDTKQFFNKLYHDRYVKEFFYHDICHKVNKHRKRWCNS</sequence>
<gene>
    <name evidence="1" type="ORF">Patl1_02999</name>
</gene>
<evidence type="ECO:0000313" key="2">
    <source>
        <dbReference type="Proteomes" id="UP001164250"/>
    </source>
</evidence>
<dbReference type="EMBL" id="CM047897">
    <property type="protein sequence ID" value="KAJ0111258.1"/>
    <property type="molecule type" value="Genomic_DNA"/>
</dbReference>
<proteinExistence type="predicted"/>
<evidence type="ECO:0000313" key="1">
    <source>
        <dbReference type="EMBL" id="KAJ0111258.1"/>
    </source>
</evidence>
<protein>
    <submittedName>
        <fullName evidence="1">Uncharacterized protein</fullName>
    </submittedName>
</protein>
<reference evidence="2" key="1">
    <citation type="journal article" date="2023" name="G3 (Bethesda)">
        <title>Genome assembly and association tests identify interacting loci associated with vigor, precocity, and sex in interspecific pistachio rootstocks.</title>
        <authorList>
            <person name="Palmer W."/>
            <person name="Jacygrad E."/>
            <person name="Sagayaradj S."/>
            <person name="Cavanaugh K."/>
            <person name="Han R."/>
            <person name="Bertier L."/>
            <person name="Beede B."/>
            <person name="Kafkas S."/>
            <person name="Golino D."/>
            <person name="Preece J."/>
            <person name="Michelmore R."/>
        </authorList>
    </citation>
    <scope>NUCLEOTIDE SEQUENCE [LARGE SCALE GENOMIC DNA]</scope>
</reference>
<keyword evidence="2" id="KW-1185">Reference proteome</keyword>
<accession>A0ACC1C6T2</accession>
<name>A0ACC1C6T2_9ROSI</name>
<comment type="caution">
    <text evidence="1">The sequence shown here is derived from an EMBL/GenBank/DDBJ whole genome shotgun (WGS) entry which is preliminary data.</text>
</comment>
<organism evidence="1 2">
    <name type="scientific">Pistacia atlantica</name>
    <dbReference type="NCBI Taxonomy" id="434234"/>
    <lineage>
        <taxon>Eukaryota</taxon>
        <taxon>Viridiplantae</taxon>
        <taxon>Streptophyta</taxon>
        <taxon>Embryophyta</taxon>
        <taxon>Tracheophyta</taxon>
        <taxon>Spermatophyta</taxon>
        <taxon>Magnoliopsida</taxon>
        <taxon>eudicotyledons</taxon>
        <taxon>Gunneridae</taxon>
        <taxon>Pentapetalae</taxon>
        <taxon>rosids</taxon>
        <taxon>malvids</taxon>
        <taxon>Sapindales</taxon>
        <taxon>Anacardiaceae</taxon>
        <taxon>Pistacia</taxon>
    </lineage>
</organism>
<dbReference type="Proteomes" id="UP001164250">
    <property type="component" value="Chromosome 1"/>
</dbReference>